<feature type="signal peptide" evidence="1">
    <location>
        <begin position="1"/>
        <end position="24"/>
    </location>
</feature>
<evidence type="ECO:0000256" key="1">
    <source>
        <dbReference type="SAM" id="SignalP"/>
    </source>
</evidence>
<name>A0ABS3CFX8_9BACT</name>
<reference evidence="2 3" key="1">
    <citation type="submission" date="2021-03" db="EMBL/GenBank/DDBJ databases">
        <title>novel species isolated from a fishpond in China.</title>
        <authorList>
            <person name="Lu H."/>
            <person name="Cai Z."/>
        </authorList>
    </citation>
    <scope>NUCLEOTIDE SEQUENCE [LARGE SCALE GENOMIC DNA]</scope>
    <source>
        <strain evidence="2 3">YJ13C</strain>
    </source>
</reference>
<organism evidence="2 3">
    <name type="scientific">Algoriphagus pacificus</name>
    <dbReference type="NCBI Taxonomy" id="2811234"/>
    <lineage>
        <taxon>Bacteria</taxon>
        <taxon>Pseudomonadati</taxon>
        <taxon>Bacteroidota</taxon>
        <taxon>Cytophagia</taxon>
        <taxon>Cytophagales</taxon>
        <taxon>Cyclobacteriaceae</taxon>
        <taxon>Algoriphagus</taxon>
    </lineage>
</organism>
<dbReference type="RefSeq" id="WP_206586640.1">
    <property type="nucleotide sequence ID" value="NZ_JAFKCU010000002.1"/>
</dbReference>
<comment type="caution">
    <text evidence="2">The sequence shown here is derived from an EMBL/GenBank/DDBJ whole genome shotgun (WGS) entry which is preliminary data.</text>
</comment>
<dbReference type="EMBL" id="JAFKCU010000002">
    <property type="protein sequence ID" value="MBN7816005.1"/>
    <property type="molecule type" value="Genomic_DNA"/>
</dbReference>
<protein>
    <submittedName>
        <fullName evidence="2">Uncharacterized protein</fullName>
    </submittedName>
</protein>
<keyword evidence="1" id="KW-0732">Signal</keyword>
<evidence type="ECO:0000313" key="3">
    <source>
        <dbReference type="Proteomes" id="UP000664480"/>
    </source>
</evidence>
<accession>A0ABS3CFX8</accession>
<feature type="chain" id="PRO_5045683222" evidence="1">
    <location>
        <begin position="25"/>
        <end position="131"/>
    </location>
</feature>
<proteinExistence type="predicted"/>
<evidence type="ECO:0000313" key="2">
    <source>
        <dbReference type="EMBL" id="MBN7816005.1"/>
    </source>
</evidence>
<keyword evidence="3" id="KW-1185">Reference proteome</keyword>
<gene>
    <name evidence="2" type="ORF">J0A69_11220</name>
</gene>
<sequence length="131" mass="14732">MKKHLFIAAFCFLLSAISIQNGFAQKISLPSPNFKKDMVGVFSPENDLKIDDSKKEELKSSNNQFLDEVLKIAGSSDSDDNKRKSLLDLGKKQSGVFSSILGEDTAKQYKKSIKRKIRPFKTKYKLATLIL</sequence>
<dbReference type="Proteomes" id="UP000664480">
    <property type="component" value="Unassembled WGS sequence"/>
</dbReference>